<accession>A0A7W6W8Z7</accession>
<dbReference type="Proteomes" id="UP000554286">
    <property type="component" value="Unassembled WGS sequence"/>
</dbReference>
<proteinExistence type="predicted"/>
<dbReference type="SUPFAM" id="SSF75169">
    <property type="entry name" value="DsrEFH-like"/>
    <property type="match status" value="1"/>
</dbReference>
<comment type="caution">
    <text evidence="2">The sequence shown here is derived from an EMBL/GenBank/DDBJ whole genome shotgun (WGS) entry which is preliminary data.</text>
</comment>
<name>A0A7W6W8Z7_9PROT</name>
<organism evidence="2 3">
    <name type="scientific">Roseospira visakhapatnamensis</name>
    <dbReference type="NCBI Taxonomy" id="390880"/>
    <lineage>
        <taxon>Bacteria</taxon>
        <taxon>Pseudomonadati</taxon>
        <taxon>Pseudomonadota</taxon>
        <taxon>Alphaproteobacteria</taxon>
        <taxon>Rhodospirillales</taxon>
        <taxon>Rhodospirillaceae</taxon>
        <taxon>Roseospira</taxon>
    </lineage>
</organism>
<keyword evidence="1" id="KW-0732">Signal</keyword>
<feature type="signal peptide" evidence="1">
    <location>
        <begin position="1"/>
        <end position="24"/>
    </location>
</feature>
<dbReference type="Gene3D" id="3.40.1260.10">
    <property type="entry name" value="DsrEFH-like"/>
    <property type="match status" value="1"/>
</dbReference>
<dbReference type="RefSeq" id="WP_184042948.1">
    <property type="nucleotide sequence ID" value="NZ_JACIGK010000005.1"/>
</dbReference>
<reference evidence="2 3" key="1">
    <citation type="submission" date="2020-08" db="EMBL/GenBank/DDBJ databases">
        <title>Genome sequencing of Purple Non-Sulfur Bacteria from various extreme environments.</title>
        <authorList>
            <person name="Mayer M."/>
        </authorList>
    </citation>
    <scope>NUCLEOTIDE SEQUENCE [LARGE SCALE GENOMIC DNA]</scope>
    <source>
        <strain evidence="2 3">JA131</strain>
    </source>
</reference>
<evidence type="ECO:0000313" key="3">
    <source>
        <dbReference type="Proteomes" id="UP000554286"/>
    </source>
</evidence>
<dbReference type="PANTHER" id="PTHR37691">
    <property type="entry name" value="BLR3518 PROTEIN"/>
    <property type="match status" value="1"/>
</dbReference>
<dbReference type="EMBL" id="JACIGK010000005">
    <property type="protein sequence ID" value="MBB4265323.1"/>
    <property type="molecule type" value="Genomic_DNA"/>
</dbReference>
<evidence type="ECO:0000313" key="2">
    <source>
        <dbReference type="EMBL" id="MBB4265323.1"/>
    </source>
</evidence>
<feature type="chain" id="PRO_5031295344" description="DsrE/DsrF-like family protein" evidence="1">
    <location>
        <begin position="25"/>
        <end position="159"/>
    </location>
</feature>
<keyword evidence="3" id="KW-1185">Reference proteome</keyword>
<protein>
    <recommendedName>
        <fullName evidence="4">DsrE/DsrF-like family protein</fullName>
    </recommendedName>
</protein>
<evidence type="ECO:0000256" key="1">
    <source>
        <dbReference type="SAM" id="SignalP"/>
    </source>
</evidence>
<dbReference type="PANTHER" id="PTHR37691:SF1">
    <property type="entry name" value="BLR3518 PROTEIN"/>
    <property type="match status" value="1"/>
</dbReference>
<gene>
    <name evidence="2" type="ORF">GGD89_000941</name>
</gene>
<sequence length="159" mass="17231">MRSLRPSCLRSLAAPLLVAGLVLAGGSAPAAAGETVLTDPPPDFDTPRRIILQLTTADEQAVHSILWNAINLQKFYGFDNVQIAIVAFGQGMDMLYRDSPVRARIESQIKFDIEYVACGNTMETTGHAPDDLIPGVDWVQAGIAEIVERQLDGWITIAP</sequence>
<dbReference type="InterPro" id="IPR027396">
    <property type="entry name" value="DsrEFH-like"/>
</dbReference>
<evidence type="ECO:0008006" key="4">
    <source>
        <dbReference type="Google" id="ProtNLM"/>
    </source>
</evidence>
<dbReference type="AlphaFoldDB" id="A0A7W6W8Z7"/>